<evidence type="ECO:0000256" key="10">
    <source>
        <dbReference type="ARBA" id="ARBA00023004"/>
    </source>
</evidence>
<evidence type="ECO:0000256" key="3">
    <source>
        <dbReference type="ARBA" id="ARBA00022448"/>
    </source>
</evidence>
<evidence type="ECO:0000256" key="7">
    <source>
        <dbReference type="ARBA" id="ARBA00022723"/>
    </source>
</evidence>
<dbReference type="InterPro" id="IPR011577">
    <property type="entry name" value="Cyt_b561_bac/Ni-Hgenase"/>
</dbReference>
<feature type="transmembrane region" description="Helical" evidence="13">
    <location>
        <begin position="55"/>
        <end position="76"/>
    </location>
</feature>
<proteinExistence type="inferred from homology"/>
<dbReference type="Proteomes" id="UP000184292">
    <property type="component" value="Unassembled WGS sequence"/>
</dbReference>
<evidence type="ECO:0000256" key="9">
    <source>
        <dbReference type="ARBA" id="ARBA00022989"/>
    </source>
</evidence>
<evidence type="ECO:0000259" key="14">
    <source>
        <dbReference type="Pfam" id="PF01292"/>
    </source>
</evidence>
<evidence type="ECO:0000256" key="8">
    <source>
        <dbReference type="ARBA" id="ARBA00022982"/>
    </source>
</evidence>
<evidence type="ECO:0000256" key="13">
    <source>
        <dbReference type="SAM" id="Phobius"/>
    </source>
</evidence>
<sequence length="190" mass="20590">MEQGSRERAGSGSAGRYRGPAQALHWLTALLVLSTLPAGAIMVEEGLDRSVQDALYLYHKNVGIVILLLVVLRLIYRAIHPAPPLPGHVPPWQRRIAGATHGLLYALVLVMTVSGYLRVEAGDFPIELLDALGVPPLVPLSDDLAGAAQAVHFYARFALIALVLLHAGAALHHLLVARDGVFQRMWPARR</sequence>
<keyword evidence="6 13" id="KW-0812">Transmembrane</keyword>
<feature type="transmembrane region" description="Helical" evidence="13">
    <location>
        <begin position="23"/>
        <end position="43"/>
    </location>
</feature>
<keyword evidence="7" id="KW-0479">Metal-binding</keyword>
<evidence type="ECO:0000313" key="16">
    <source>
        <dbReference type="Proteomes" id="UP000184292"/>
    </source>
</evidence>
<dbReference type="GO" id="GO:0005886">
    <property type="term" value="C:plasma membrane"/>
    <property type="evidence" value="ECO:0007669"/>
    <property type="project" value="UniProtKB-SubCell"/>
</dbReference>
<keyword evidence="10" id="KW-0408">Iron</keyword>
<dbReference type="SUPFAM" id="SSF81342">
    <property type="entry name" value="Transmembrane di-heme cytochromes"/>
    <property type="match status" value="1"/>
</dbReference>
<dbReference type="GO" id="GO:0046872">
    <property type="term" value="F:metal ion binding"/>
    <property type="evidence" value="ECO:0007669"/>
    <property type="project" value="UniProtKB-KW"/>
</dbReference>
<name>A0A1M6HEV8_9RHOB</name>
<keyword evidence="4" id="KW-1003">Cell membrane</keyword>
<feature type="transmembrane region" description="Helical" evidence="13">
    <location>
        <begin position="96"/>
        <end position="117"/>
    </location>
</feature>
<dbReference type="STRING" id="1447782.SAMN05444417_3198"/>
<dbReference type="EMBL" id="FQYO01000006">
    <property type="protein sequence ID" value="SHJ20751.1"/>
    <property type="molecule type" value="Genomic_DNA"/>
</dbReference>
<evidence type="ECO:0000256" key="4">
    <source>
        <dbReference type="ARBA" id="ARBA00022475"/>
    </source>
</evidence>
<evidence type="ECO:0000313" key="15">
    <source>
        <dbReference type="EMBL" id="SHJ20751.1"/>
    </source>
</evidence>
<keyword evidence="16" id="KW-1185">Reference proteome</keyword>
<protein>
    <submittedName>
        <fullName evidence="15">Cytochrome b561</fullName>
    </submittedName>
</protein>
<feature type="transmembrane region" description="Helical" evidence="13">
    <location>
        <begin position="153"/>
        <end position="176"/>
    </location>
</feature>
<gene>
    <name evidence="15" type="ORF">SAMN05444417_3198</name>
</gene>
<dbReference type="GO" id="GO:0020037">
    <property type="term" value="F:heme binding"/>
    <property type="evidence" value="ECO:0007669"/>
    <property type="project" value="TreeGrafter"/>
</dbReference>
<evidence type="ECO:0000256" key="6">
    <source>
        <dbReference type="ARBA" id="ARBA00022692"/>
    </source>
</evidence>
<accession>A0A1M6HEV8</accession>
<dbReference type="PANTHER" id="PTHR30529">
    <property type="entry name" value="CYTOCHROME B561"/>
    <property type="match status" value="1"/>
</dbReference>
<keyword evidence="11 13" id="KW-0472">Membrane</keyword>
<keyword evidence="3" id="KW-0813">Transport</keyword>
<evidence type="ECO:0000256" key="12">
    <source>
        <dbReference type="ARBA" id="ARBA00037975"/>
    </source>
</evidence>
<dbReference type="RefSeq" id="WP_073333435.1">
    <property type="nucleotide sequence ID" value="NZ_FQYO01000006.1"/>
</dbReference>
<comment type="cofactor">
    <cofactor evidence="1">
        <name>heme b</name>
        <dbReference type="ChEBI" id="CHEBI:60344"/>
    </cofactor>
</comment>
<dbReference type="OrthoDB" id="8156287at2"/>
<organism evidence="15 16">
    <name type="scientific">Wenxinia saemankumensis</name>
    <dbReference type="NCBI Taxonomy" id="1447782"/>
    <lineage>
        <taxon>Bacteria</taxon>
        <taxon>Pseudomonadati</taxon>
        <taxon>Pseudomonadota</taxon>
        <taxon>Alphaproteobacteria</taxon>
        <taxon>Rhodobacterales</taxon>
        <taxon>Roseobacteraceae</taxon>
        <taxon>Wenxinia</taxon>
    </lineage>
</organism>
<reference evidence="15 16" key="1">
    <citation type="submission" date="2016-11" db="EMBL/GenBank/DDBJ databases">
        <authorList>
            <person name="Jaros S."/>
            <person name="Januszkiewicz K."/>
            <person name="Wedrychowicz H."/>
        </authorList>
    </citation>
    <scope>NUCLEOTIDE SEQUENCE [LARGE SCALE GENOMIC DNA]</scope>
    <source>
        <strain evidence="15 16">DSM 100565</strain>
    </source>
</reference>
<comment type="similarity">
    <text evidence="12">Belongs to the cytochrome b561 family.</text>
</comment>
<dbReference type="PANTHER" id="PTHR30529:SF1">
    <property type="entry name" value="CYTOCHROME B561 HOMOLOG 2"/>
    <property type="match status" value="1"/>
</dbReference>
<keyword evidence="8" id="KW-0249">Electron transport</keyword>
<dbReference type="InterPro" id="IPR016174">
    <property type="entry name" value="Di-haem_cyt_TM"/>
</dbReference>
<feature type="domain" description="Cytochrome b561 bacterial/Ni-hydrogenase" evidence="14">
    <location>
        <begin position="16"/>
        <end position="187"/>
    </location>
</feature>
<dbReference type="GO" id="GO:0022904">
    <property type="term" value="P:respiratory electron transport chain"/>
    <property type="evidence" value="ECO:0007669"/>
    <property type="project" value="InterPro"/>
</dbReference>
<evidence type="ECO:0000256" key="1">
    <source>
        <dbReference type="ARBA" id="ARBA00001970"/>
    </source>
</evidence>
<evidence type="ECO:0000256" key="5">
    <source>
        <dbReference type="ARBA" id="ARBA00022617"/>
    </source>
</evidence>
<dbReference type="AlphaFoldDB" id="A0A1M6HEV8"/>
<keyword evidence="9 13" id="KW-1133">Transmembrane helix</keyword>
<evidence type="ECO:0000256" key="2">
    <source>
        <dbReference type="ARBA" id="ARBA00004651"/>
    </source>
</evidence>
<keyword evidence="5" id="KW-0349">Heme</keyword>
<dbReference type="InterPro" id="IPR052168">
    <property type="entry name" value="Cytochrome_b561_oxidase"/>
</dbReference>
<evidence type="ECO:0000256" key="11">
    <source>
        <dbReference type="ARBA" id="ARBA00023136"/>
    </source>
</evidence>
<dbReference type="GO" id="GO:0009055">
    <property type="term" value="F:electron transfer activity"/>
    <property type="evidence" value="ECO:0007669"/>
    <property type="project" value="InterPro"/>
</dbReference>
<comment type="subcellular location">
    <subcellularLocation>
        <location evidence="2">Cell membrane</location>
        <topology evidence="2">Multi-pass membrane protein</topology>
    </subcellularLocation>
</comment>
<dbReference type="Pfam" id="PF01292">
    <property type="entry name" value="Ni_hydr_CYTB"/>
    <property type="match status" value="1"/>
</dbReference>